<evidence type="ECO:0000313" key="3">
    <source>
        <dbReference type="Proteomes" id="UP000676336"/>
    </source>
</evidence>
<gene>
    <name evidence="1" type="ORF">SMN809_LOCUS38111</name>
    <name evidence="2" type="ORF">SMN809_LOCUS45510</name>
</gene>
<sequence>LTLSSVRVSAQRFLHDLFSDCQFEKLRKRRRQVDVLREEEDDDSLDTSTSSQ</sequence>
<dbReference type="EMBL" id="CAJOBI010139268">
    <property type="protein sequence ID" value="CAF4760137.1"/>
    <property type="molecule type" value="Genomic_DNA"/>
</dbReference>
<evidence type="ECO:0000313" key="1">
    <source>
        <dbReference type="EMBL" id="CAF4577003.1"/>
    </source>
</evidence>
<dbReference type="Proteomes" id="UP000676336">
    <property type="component" value="Unassembled WGS sequence"/>
</dbReference>
<dbReference type="EMBL" id="CAJOBI010098653">
    <property type="protein sequence ID" value="CAF4577003.1"/>
    <property type="molecule type" value="Genomic_DNA"/>
</dbReference>
<name>A0A8S2YTF2_9BILA</name>
<protein>
    <submittedName>
        <fullName evidence="1">Uncharacterized protein</fullName>
    </submittedName>
</protein>
<feature type="non-terminal residue" evidence="1">
    <location>
        <position position="1"/>
    </location>
</feature>
<evidence type="ECO:0000313" key="2">
    <source>
        <dbReference type="EMBL" id="CAF4760137.1"/>
    </source>
</evidence>
<reference evidence="1" key="1">
    <citation type="submission" date="2021-02" db="EMBL/GenBank/DDBJ databases">
        <authorList>
            <person name="Nowell W R."/>
        </authorList>
    </citation>
    <scope>NUCLEOTIDE SEQUENCE</scope>
</reference>
<proteinExistence type="predicted"/>
<organism evidence="1 3">
    <name type="scientific">Rotaria magnacalcarata</name>
    <dbReference type="NCBI Taxonomy" id="392030"/>
    <lineage>
        <taxon>Eukaryota</taxon>
        <taxon>Metazoa</taxon>
        <taxon>Spiralia</taxon>
        <taxon>Gnathifera</taxon>
        <taxon>Rotifera</taxon>
        <taxon>Eurotatoria</taxon>
        <taxon>Bdelloidea</taxon>
        <taxon>Philodinida</taxon>
        <taxon>Philodinidae</taxon>
        <taxon>Rotaria</taxon>
    </lineage>
</organism>
<accession>A0A8S2YTF2</accession>
<dbReference type="AlphaFoldDB" id="A0A8S2YTF2"/>
<comment type="caution">
    <text evidence="1">The sequence shown here is derived from an EMBL/GenBank/DDBJ whole genome shotgun (WGS) entry which is preliminary data.</text>
</comment>